<accession>A0A5C6TYJ5</accession>
<keyword evidence="1" id="KW-0732">Signal</keyword>
<dbReference type="PROSITE" id="PS51257">
    <property type="entry name" value="PROKAR_LIPOPROTEIN"/>
    <property type="match status" value="1"/>
</dbReference>
<evidence type="ECO:0000313" key="2">
    <source>
        <dbReference type="EMBL" id="TXC65732.1"/>
    </source>
</evidence>
<feature type="chain" id="PRO_5022771790" description="CARDB domain-containing protein" evidence="1">
    <location>
        <begin position="19"/>
        <end position="311"/>
    </location>
</feature>
<feature type="signal peptide" evidence="1">
    <location>
        <begin position="1"/>
        <end position="18"/>
    </location>
</feature>
<evidence type="ECO:0008006" key="4">
    <source>
        <dbReference type="Google" id="ProtNLM"/>
    </source>
</evidence>
<comment type="caution">
    <text evidence="2">The sequence shown here is derived from an EMBL/GenBank/DDBJ whole genome shotgun (WGS) entry which is preliminary data.</text>
</comment>
<dbReference type="EMBL" id="VOPW01000001">
    <property type="protein sequence ID" value="TXC65732.1"/>
    <property type="molecule type" value="Genomic_DNA"/>
</dbReference>
<proteinExistence type="predicted"/>
<keyword evidence="3" id="KW-1185">Reference proteome</keyword>
<protein>
    <recommendedName>
        <fullName evidence="4">CARDB domain-containing protein</fullName>
    </recommendedName>
</protein>
<name>A0A5C6TYJ5_9BURK</name>
<evidence type="ECO:0000256" key="1">
    <source>
        <dbReference type="SAM" id="SignalP"/>
    </source>
</evidence>
<gene>
    <name evidence="2" type="ORF">FSC37_05780</name>
</gene>
<dbReference type="AlphaFoldDB" id="A0A5C6TYJ5"/>
<reference evidence="2 3" key="1">
    <citation type="submission" date="2019-08" db="EMBL/GenBank/DDBJ databases">
        <authorList>
            <person name="Khan S.A."/>
            <person name="Jeon C.O."/>
            <person name="Jeong S.E."/>
        </authorList>
    </citation>
    <scope>NUCLEOTIDE SEQUENCE [LARGE SCALE GENOMIC DNA]</scope>
    <source>
        <strain evidence="3">IMCC1728</strain>
    </source>
</reference>
<dbReference type="Proteomes" id="UP000321832">
    <property type="component" value="Unassembled WGS sequence"/>
</dbReference>
<evidence type="ECO:0000313" key="3">
    <source>
        <dbReference type="Proteomes" id="UP000321832"/>
    </source>
</evidence>
<organism evidence="2 3">
    <name type="scientific">Piscinibacter aquaticus</name>
    <dbReference type="NCBI Taxonomy" id="392597"/>
    <lineage>
        <taxon>Bacteria</taxon>
        <taxon>Pseudomonadati</taxon>
        <taxon>Pseudomonadota</taxon>
        <taxon>Betaproteobacteria</taxon>
        <taxon>Burkholderiales</taxon>
        <taxon>Sphaerotilaceae</taxon>
        <taxon>Piscinibacter</taxon>
    </lineage>
</organism>
<sequence>MKKCLQGLAALVVACALAACGGGGGGGGNANDPQITLSPSSLTANVEAGTSATLSVRATVGNPAALTGTLYIYIVDSRQVLTGTVNITPVDARTLTATVFTSPSGHRAAHRHVADSAVQGRAVRQPVRRLAVPAALHDHGGGRPLAGAGHQQHGGHRALGRRARAGGRCHGEFGRSTVDGLDHRTVASDQRRQRPRLRRLQRLVPDAHARRRPVRSHGHRARQRWPDRRGAVLARGHPDTVRAEFRRAGLLGDQRQPDRAAAAVLRARQQRQRALECGQLAALAAALAGQRHDASLAVDAAGPQPRPTGQR</sequence>